<keyword evidence="1" id="KW-1133">Transmembrane helix</keyword>
<evidence type="ECO:0008006" key="4">
    <source>
        <dbReference type="Google" id="ProtNLM"/>
    </source>
</evidence>
<gene>
    <name evidence="2" type="ORF">SAMN06265374_1159</name>
</gene>
<keyword evidence="1" id="KW-0812">Transmembrane</keyword>
<keyword evidence="1" id="KW-0472">Membrane</keyword>
<evidence type="ECO:0000313" key="3">
    <source>
        <dbReference type="Proteomes" id="UP001157914"/>
    </source>
</evidence>
<dbReference type="Proteomes" id="UP001157914">
    <property type="component" value="Unassembled WGS sequence"/>
</dbReference>
<protein>
    <recommendedName>
        <fullName evidence="4">DUF2842 domain-containing protein</fullName>
    </recommendedName>
</protein>
<keyword evidence="3" id="KW-1185">Reference proteome</keyword>
<feature type="transmembrane region" description="Helical" evidence="1">
    <location>
        <begin position="12"/>
        <end position="30"/>
    </location>
</feature>
<name>A0ABY1NHJ6_9HYPH</name>
<evidence type="ECO:0000313" key="2">
    <source>
        <dbReference type="EMBL" id="SMP09960.1"/>
    </source>
</evidence>
<dbReference type="EMBL" id="FXTT01000001">
    <property type="protein sequence ID" value="SMP09960.1"/>
    <property type="molecule type" value="Genomic_DNA"/>
</dbReference>
<sequence length="73" mass="8042">METAAFLIELGRYYLYAGGVVAAAFLVVGIDRVEPSANGSYAFRPLLIPGICLIWPLVLYRWISLERARGGQP</sequence>
<reference evidence="2 3" key="1">
    <citation type="submission" date="2017-05" db="EMBL/GenBank/DDBJ databases">
        <authorList>
            <person name="Varghese N."/>
            <person name="Submissions S."/>
        </authorList>
    </citation>
    <scope>NUCLEOTIDE SEQUENCE [LARGE SCALE GENOMIC DNA]</scope>
    <source>
        <strain evidence="2 3">DSM 15949</strain>
    </source>
</reference>
<comment type="caution">
    <text evidence="2">The sequence shown here is derived from an EMBL/GenBank/DDBJ whole genome shotgun (WGS) entry which is preliminary data.</text>
</comment>
<organism evidence="2 3">
    <name type="scientific">Roseibium denhamense</name>
    <dbReference type="NCBI Taxonomy" id="76305"/>
    <lineage>
        <taxon>Bacteria</taxon>
        <taxon>Pseudomonadati</taxon>
        <taxon>Pseudomonadota</taxon>
        <taxon>Alphaproteobacteria</taxon>
        <taxon>Hyphomicrobiales</taxon>
        <taxon>Stappiaceae</taxon>
        <taxon>Roseibium</taxon>
    </lineage>
</organism>
<feature type="transmembrane region" description="Helical" evidence="1">
    <location>
        <begin position="42"/>
        <end position="63"/>
    </location>
</feature>
<evidence type="ECO:0000256" key="1">
    <source>
        <dbReference type="SAM" id="Phobius"/>
    </source>
</evidence>
<proteinExistence type="predicted"/>
<accession>A0ABY1NHJ6</accession>
<dbReference type="RefSeq" id="WP_283404412.1">
    <property type="nucleotide sequence ID" value="NZ_BAAAEA010000001.1"/>
</dbReference>